<feature type="transmembrane region" description="Helical" evidence="1">
    <location>
        <begin position="35"/>
        <end position="59"/>
    </location>
</feature>
<keyword evidence="1" id="KW-0472">Membrane</keyword>
<evidence type="ECO:0000256" key="1">
    <source>
        <dbReference type="SAM" id="Phobius"/>
    </source>
</evidence>
<dbReference type="EMBL" id="GGEC01021844">
    <property type="protein sequence ID" value="MBX02328.1"/>
    <property type="molecule type" value="Transcribed_RNA"/>
</dbReference>
<evidence type="ECO:0000313" key="2">
    <source>
        <dbReference type="EMBL" id="MBX02328.1"/>
    </source>
</evidence>
<sequence length="74" mass="8589">MDQDQLVSNQRCIFCLQSLTMSTVLPFIWDSYTIISFFLCRLVLVLLQLMISTVQMVYLCHALWMSHCLEAAVL</sequence>
<name>A0A2P2K9C0_RHIMU</name>
<organism evidence="2">
    <name type="scientific">Rhizophora mucronata</name>
    <name type="common">Asiatic mangrove</name>
    <dbReference type="NCBI Taxonomy" id="61149"/>
    <lineage>
        <taxon>Eukaryota</taxon>
        <taxon>Viridiplantae</taxon>
        <taxon>Streptophyta</taxon>
        <taxon>Embryophyta</taxon>
        <taxon>Tracheophyta</taxon>
        <taxon>Spermatophyta</taxon>
        <taxon>Magnoliopsida</taxon>
        <taxon>eudicotyledons</taxon>
        <taxon>Gunneridae</taxon>
        <taxon>Pentapetalae</taxon>
        <taxon>rosids</taxon>
        <taxon>fabids</taxon>
        <taxon>Malpighiales</taxon>
        <taxon>Rhizophoraceae</taxon>
        <taxon>Rhizophora</taxon>
    </lineage>
</organism>
<keyword evidence="1" id="KW-1133">Transmembrane helix</keyword>
<protein>
    <submittedName>
        <fullName evidence="2">Uncharacterized protein</fullName>
    </submittedName>
</protein>
<reference evidence="2" key="1">
    <citation type="submission" date="2018-02" db="EMBL/GenBank/DDBJ databases">
        <title>Rhizophora mucronata_Transcriptome.</title>
        <authorList>
            <person name="Meera S.P."/>
            <person name="Sreeshan A."/>
            <person name="Augustine A."/>
        </authorList>
    </citation>
    <scope>NUCLEOTIDE SEQUENCE</scope>
    <source>
        <tissue evidence="2">Leaf</tissue>
    </source>
</reference>
<dbReference type="AlphaFoldDB" id="A0A2P2K9C0"/>
<accession>A0A2P2K9C0</accession>
<proteinExistence type="predicted"/>
<keyword evidence="1" id="KW-0812">Transmembrane</keyword>